<dbReference type="InterPro" id="IPR001660">
    <property type="entry name" value="SAM"/>
</dbReference>
<dbReference type="InterPro" id="IPR013761">
    <property type="entry name" value="SAM/pointed_sf"/>
</dbReference>
<dbReference type="Gene3D" id="1.10.150.50">
    <property type="entry name" value="Transcription Factor, Ets-1"/>
    <property type="match status" value="3"/>
</dbReference>
<evidence type="ECO:0000313" key="6">
    <source>
        <dbReference type="Proteomes" id="UP000515163"/>
    </source>
</evidence>
<proteinExistence type="inferred from homology"/>
<dbReference type="SMART" id="SM00454">
    <property type="entry name" value="SAM"/>
    <property type="match status" value="3"/>
</dbReference>
<dbReference type="RefSeq" id="XP_031556094.1">
    <property type="nucleotide sequence ID" value="XM_031700234.1"/>
</dbReference>
<dbReference type="FunFam" id="1.10.150.50:FF:000005">
    <property type="entry name" value="Liprin-beta-1 isoform 1"/>
    <property type="match status" value="1"/>
</dbReference>
<dbReference type="CDD" id="cd09566">
    <property type="entry name" value="SAM_liprin-beta1_2_repeat2"/>
    <property type="match status" value="1"/>
</dbReference>
<keyword evidence="6" id="KW-1185">Reference proteome</keyword>
<dbReference type="OrthoDB" id="5977353at2759"/>
<evidence type="ECO:0000256" key="3">
    <source>
        <dbReference type="ARBA" id="ARBA00023054"/>
    </source>
</evidence>
<organism evidence="6 7">
    <name type="scientific">Actinia tenebrosa</name>
    <name type="common">Australian red waratah sea anemone</name>
    <dbReference type="NCBI Taxonomy" id="6105"/>
    <lineage>
        <taxon>Eukaryota</taxon>
        <taxon>Metazoa</taxon>
        <taxon>Cnidaria</taxon>
        <taxon>Anthozoa</taxon>
        <taxon>Hexacorallia</taxon>
        <taxon>Actiniaria</taxon>
        <taxon>Actiniidae</taxon>
        <taxon>Actinia</taxon>
    </lineage>
</organism>
<evidence type="ECO:0000256" key="1">
    <source>
        <dbReference type="ARBA" id="ARBA00007547"/>
    </source>
</evidence>
<dbReference type="InterPro" id="IPR037617">
    <property type="entry name" value="LIPB1/2_SAM_1"/>
</dbReference>
<evidence type="ECO:0000256" key="4">
    <source>
        <dbReference type="SAM" id="MobiDB-lite"/>
    </source>
</evidence>
<dbReference type="Proteomes" id="UP000515163">
    <property type="component" value="Unplaced"/>
</dbReference>
<dbReference type="GO" id="GO:0048786">
    <property type="term" value="C:presynaptic active zone"/>
    <property type="evidence" value="ECO:0007669"/>
    <property type="project" value="TreeGrafter"/>
</dbReference>
<dbReference type="InterPro" id="IPR029515">
    <property type="entry name" value="Liprin"/>
</dbReference>
<dbReference type="PANTHER" id="PTHR12587:SF14">
    <property type="entry name" value="AT31531P"/>
    <property type="match status" value="1"/>
</dbReference>
<reference evidence="7" key="1">
    <citation type="submission" date="2025-08" db="UniProtKB">
        <authorList>
            <consortium name="RefSeq"/>
        </authorList>
    </citation>
    <scope>IDENTIFICATION</scope>
</reference>
<dbReference type="PANTHER" id="PTHR12587">
    <property type="entry name" value="LAR INTERACTING PROTEIN LIP -RELATED PROTEIN"/>
    <property type="match status" value="1"/>
</dbReference>
<gene>
    <name evidence="7" type="primary">LOC116292883</name>
</gene>
<dbReference type="InterPro" id="IPR037618">
    <property type="entry name" value="LIPB1/2_SAM_2nd"/>
</dbReference>
<protein>
    <submittedName>
        <fullName evidence="7">Liprin-beta-1-like</fullName>
    </submittedName>
</protein>
<accession>A0A6P8HI83</accession>
<dbReference type="InParanoid" id="A0A6P8HI83"/>
<keyword evidence="3" id="KW-0175">Coiled coil</keyword>
<feature type="compositionally biased region" description="Basic and acidic residues" evidence="4">
    <location>
        <begin position="299"/>
        <end position="317"/>
    </location>
</feature>
<keyword evidence="2" id="KW-0677">Repeat</keyword>
<name>A0A6P8HI83_ACTTE</name>
<evidence type="ECO:0000313" key="7">
    <source>
        <dbReference type="RefSeq" id="XP_031556094.1"/>
    </source>
</evidence>
<dbReference type="GO" id="GO:0007528">
    <property type="term" value="P:neuromuscular junction development"/>
    <property type="evidence" value="ECO:0007669"/>
    <property type="project" value="TreeGrafter"/>
</dbReference>
<dbReference type="PROSITE" id="PS50105">
    <property type="entry name" value="SAM_DOMAIN"/>
    <property type="match status" value="2"/>
</dbReference>
<sequence length="351" mass="39568">MVMNWLDDLGLGCYTEGCRQTVTCGEDLVRASGPELDKMLGIRHPLHRKKLQLALQALVSDSPDIMGRLSNHWVLGWLEDIGLPHYKDTFSDACVDGRMLNYLTIDDLQQLKVTNALHHISIQRAIQCLRFNNFHPNSLKRYPIDESWQKGADVLLWTNGRVVEWLRLVDLAEYAPNLRGNGVHGALMILEPRFTAETLAALLSIPTTKSLLRRHLASHFQSLVGPACFRLKEQAANSSSFTPLMPDTKQKVIKKSKSLGALGRGKKGVGSAELDNYVCPLDFDIPQELKPTVTRPRRKSDEEYSRTRRHDSDEFIDSKRPTAIGAFSKELDSLTHMLDHDVHTQKMAAHS</sequence>
<feature type="domain" description="SAM" evidence="5">
    <location>
        <begin position="1"/>
        <end position="61"/>
    </location>
</feature>
<dbReference type="CDD" id="cd09563">
    <property type="entry name" value="SAM_liprin-beta1_2_repeat1"/>
    <property type="match status" value="1"/>
</dbReference>
<dbReference type="Pfam" id="PF00536">
    <property type="entry name" value="SAM_1"/>
    <property type="match status" value="2"/>
</dbReference>
<dbReference type="SUPFAM" id="SSF47769">
    <property type="entry name" value="SAM/Pointed domain"/>
    <property type="match status" value="3"/>
</dbReference>
<dbReference type="Pfam" id="PF07647">
    <property type="entry name" value="SAM_2"/>
    <property type="match status" value="1"/>
</dbReference>
<evidence type="ECO:0000256" key="2">
    <source>
        <dbReference type="ARBA" id="ARBA00022737"/>
    </source>
</evidence>
<feature type="domain" description="SAM" evidence="5">
    <location>
        <begin position="69"/>
        <end position="132"/>
    </location>
</feature>
<dbReference type="AlphaFoldDB" id="A0A6P8HI83"/>
<dbReference type="GeneID" id="116292883"/>
<feature type="region of interest" description="Disordered" evidence="4">
    <location>
        <begin position="290"/>
        <end position="317"/>
    </location>
</feature>
<dbReference type="KEGG" id="aten:116292883"/>
<evidence type="ECO:0000259" key="5">
    <source>
        <dbReference type="PROSITE" id="PS50105"/>
    </source>
</evidence>
<comment type="similarity">
    <text evidence="1">Belongs to the liprin family. Liprin-beta subfamily.</text>
</comment>